<dbReference type="Proteomes" id="UP000562929">
    <property type="component" value="Unassembled WGS sequence"/>
</dbReference>
<comment type="caution">
    <text evidence="9">The sequence shown here is derived from an EMBL/GenBank/DDBJ whole genome shotgun (WGS) entry which is preliminary data.</text>
</comment>
<dbReference type="Gene3D" id="3.40.50.150">
    <property type="entry name" value="Vaccinia Virus protein VP39"/>
    <property type="match status" value="1"/>
</dbReference>
<name>A0A8H4Q0P9_9HYPO</name>
<comment type="catalytic activity">
    <reaction evidence="3">
        <text>a 5'-end (N(2),N(7)-dimethyl 5'-triphosphoguanosine)-ribonucleoside in snoRNA + S-adenosyl-L-methionine = a 5'-end (N(2),N(2),N(7)-trimethyl 5'-triphosphoguanosine)-ribonucleoside in snoRNA + S-adenosyl-L-homocysteine + H(+)</text>
        <dbReference type="Rhea" id="RHEA:78507"/>
        <dbReference type="Rhea" id="RHEA-COMP:19088"/>
        <dbReference type="Rhea" id="RHEA-COMP:19090"/>
        <dbReference type="ChEBI" id="CHEBI:15378"/>
        <dbReference type="ChEBI" id="CHEBI:57856"/>
        <dbReference type="ChEBI" id="CHEBI:59789"/>
        <dbReference type="ChEBI" id="CHEBI:167623"/>
        <dbReference type="ChEBI" id="CHEBI:172880"/>
    </reaction>
    <physiologicalReaction direction="left-to-right" evidence="3">
        <dbReference type="Rhea" id="RHEA:78508"/>
    </physiologicalReaction>
</comment>
<dbReference type="InterPro" id="IPR019012">
    <property type="entry name" value="RNA_cap_Gua-N2-MeTrfase"/>
</dbReference>
<sequence>MASDSKSSSSVSSDSVSSDEESAAETDIVPAPKLPITSECKHYVDRSEVPWDIQKYFDQRFSIFSRYRDGIRLTDEAWYGVTPEPVANAIALRTSCIHKDKSILIDAFAGAGGNTIAFALSGHWQRIFAIERDAATLACAQHNASVYGVDQSIITWIQADSFHFLDAVAACYSGLDPDLRIYDGSAVVFASPPWGGPGYRTDKIFNLETMQPYSISRLHSAYGGLDHMLHLPRTSDLGQIANLAPEATKIEVTQYCLNGASKGMVAYFPGDKSRLPILQ</sequence>
<evidence type="ECO:0000256" key="4">
    <source>
        <dbReference type="ARBA" id="ARBA00048740"/>
    </source>
</evidence>
<comment type="catalytic activity">
    <reaction evidence="6">
        <text>a 5'-end (N(7)-methyl 5'-triphosphoguanosine)-ribonucleoside in snRNA + S-adenosyl-L-methionine = a 5'-end (N(2),N(7)-dimethyl 5'-triphosphoguanosine)-ribonucleoside in snRNA + S-adenosyl-L-homocysteine + H(+)</text>
        <dbReference type="Rhea" id="RHEA:78471"/>
        <dbReference type="Rhea" id="RHEA-COMP:19085"/>
        <dbReference type="Rhea" id="RHEA-COMP:19087"/>
        <dbReference type="ChEBI" id="CHEBI:15378"/>
        <dbReference type="ChEBI" id="CHEBI:57856"/>
        <dbReference type="ChEBI" id="CHEBI:59789"/>
        <dbReference type="ChEBI" id="CHEBI:156461"/>
        <dbReference type="ChEBI" id="CHEBI:172880"/>
    </reaction>
    <physiologicalReaction direction="left-to-right" evidence="6">
        <dbReference type="Rhea" id="RHEA:78472"/>
    </physiologicalReaction>
</comment>
<dbReference type="Pfam" id="PF09445">
    <property type="entry name" value="Methyltransf_15"/>
    <property type="match status" value="1"/>
</dbReference>
<dbReference type="GO" id="GO:0071164">
    <property type="term" value="F:RNA cap trimethylguanosine synthase activity"/>
    <property type="evidence" value="ECO:0007669"/>
    <property type="project" value="TreeGrafter"/>
</dbReference>
<evidence type="ECO:0000256" key="1">
    <source>
        <dbReference type="ARBA" id="ARBA00018517"/>
    </source>
</evidence>
<accession>A0A8H4Q0P9</accession>
<gene>
    <name evidence="9" type="ORF">GQ602_007125</name>
</gene>
<dbReference type="GO" id="GO:0005634">
    <property type="term" value="C:nucleus"/>
    <property type="evidence" value="ECO:0007669"/>
    <property type="project" value="TreeGrafter"/>
</dbReference>
<evidence type="ECO:0000313" key="10">
    <source>
        <dbReference type="Proteomes" id="UP000562929"/>
    </source>
</evidence>
<dbReference type="CDD" id="cd02440">
    <property type="entry name" value="AdoMet_MTases"/>
    <property type="match status" value="1"/>
</dbReference>
<feature type="region of interest" description="Disordered" evidence="8">
    <location>
        <begin position="1"/>
        <end position="28"/>
    </location>
</feature>
<dbReference type="PANTHER" id="PTHR14741">
    <property type="entry name" value="S-ADENOSYLMETHIONINE-DEPENDENT METHYLTRANSFERASE RELATED"/>
    <property type="match status" value="1"/>
</dbReference>
<dbReference type="InterPro" id="IPR029063">
    <property type="entry name" value="SAM-dependent_MTases_sf"/>
</dbReference>
<feature type="compositionally biased region" description="Low complexity" evidence="8">
    <location>
        <begin position="1"/>
        <end position="16"/>
    </location>
</feature>
<evidence type="ECO:0000256" key="6">
    <source>
        <dbReference type="ARBA" id="ARBA00049075"/>
    </source>
</evidence>
<dbReference type="FunFam" id="3.40.50.150:FF:000270">
    <property type="entry name" value="RNA methylase family protein"/>
    <property type="match status" value="1"/>
</dbReference>
<dbReference type="AlphaFoldDB" id="A0A8H4Q0P9"/>
<comment type="catalytic activity">
    <reaction evidence="5">
        <text>a 5'-end (N(2),N(7)-dimethyl 5'-triphosphoguanosine)-ribonucleoside in snRNA + S-adenosyl-L-methionine = a 5'-end (N(2),N(2),N(7)-trimethyl 5'-triphosphoguanosine)-ribonucleoside in snRNA + S-adenosyl-L-homocysteine + H(+)</text>
        <dbReference type="Rhea" id="RHEA:78479"/>
        <dbReference type="Rhea" id="RHEA-COMP:19087"/>
        <dbReference type="Rhea" id="RHEA-COMP:19089"/>
        <dbReference type="ChEBI" id="CHEBI:15378"/>
        <dbReference type="ChEBI" id="CHEBI:57856"/>
        <dbReference type="ChEBI" id="CHEBI:59789"/>
        <dbReference type="ChEBI" id="CHEBI:167623"/>
        <dbReference type="ChEBI" id="CHEBI:172880"/>
    </reaction>
    <physiologicalReaction direction="left-to-right" evidence="5">
        <dbReference type="Rhea" id="RHEA:78480"/>
    </physiologicalReaction>
</comment>
<proteinExistence type="inferred from homology"/>
<evidence type="ECO:0000256" key="8">
    <source>
        <dbReference type="SAM" id="MobiDB-lite"/>
    </source>
</evidence>
<dbReference type="EMBL" id="JAACLJ010000009">
    <property type="protein sequence ID" value="KAF4580988.1"/>
    <property type="molecule type" value="Genomic_DNA"/>
</dbReference>
<dbReference type="OrthoDB" id="194443at2759"/>
<evidence type="ECO:0000256" key="2">
    <source>
        <dbReference type="ARBA" id="ARBA00025783"/>
    </source>
</evidence>
<keyword evidence="10" id="KW-1185">Reference proteome</keyword>
<comment type="catalytic activity">
    <reaction evidence="4">
        <text>a 5'-end (N(7)-methyl 5'-triphosphoguanosine)-ribonucleoside in snoRNA + S-adenosyl-L-methionine = a 5'-end (N(2),N(7)-dimethyl 5'-triphosphoguanosine)-ribonucleoside in snoRNA + S-adenosyl-L-homocysteine + H(+)</text>
        <dbReference type="Rhea" id="RHEA:78475"/>
        <dbReference type="Rhea" id="RHEA-COMP:19086"/>
        <dbReference type="Rhea" id="RHEA-COMP:19088"/>
        <dbReference type="ChEBI" id="CHEBI:15378"/>
        <dbReference type="ChEBI" id="CHEBI:57856"/>
        <dbReference type="ChEBI" id="CHEBI:59789"/>
        <dbReference type="ChEBI" id="CHEBI:156461"/>
        <dbReference type="ChEBI" id="CHEBI:172880"/>
    </reaction>
    <physiologicalReaction direction="left-to-right" evidence="4">
        <dbReference type="Rhea" id="RHEA:78476"/>
    </physiologicalReaction>
</comment>
<organism evidence="9 10">
    <name type="scientific">Ophiocordyceps camponoti-floridani</name>
    <dbReference type="NCBI Taxonomy" id="2030778"/>
    <lineage>
        <taxon>Eukaryota</taxon>
        <taxon>Fungi</taxon>
        <taxon>Dikarya</taxon>
        <taxon>Ascomycota</taxon>
        <taxon>Pezizomycotina</taxon>
        <taxon>Sordariomycetes</taxon>
        <taxon>Hypocreomycetidae</taxon>
        <taxon>Hypocreales</taxon>
        <taxon>Ophiocordycipitaceae</taxon>
        <taxon>Ophiocordyceps</taxon>
    </lineage>
</organism>
<evidence type="ECO:0000256" key="5">
    <source>
        <dbReference type="ARBA" id="ARBA00048763"/>
    </source>
</evidence>
<evidence type="ECO:0000256" key="3">
    <source>
        <dbReference type="ARBA" id="ARBA00047418"/>
    </source>
</evidence>
<dbReference type="SUPFAM" id="SSF53335">
    <property type="entry name" value="S-adenosyl-L-methionine-dependent methyltransferases"/>
    <property type="match status" value="1"/>
</dbReference>
<dbReference type="PANTHER" id="PTHR14741:SF32">
    <property type="entry name" value="TRIMETHYLGUANOSINE SYNTHASE"/>
    <property type="match status" value="1"/>
</dbReference>
<evidence type="ECO:0000313" key="9">
    <source>
        <dbReference type="EMBL" id="KAF4580988.1"/>
    </source>
</evidence>
<evidence type="ECO:0000256" key="7">
    <source>
        <dbReference type="ARBA" id="ARBA00049790"/>
    </source>
</evidence>
<comment type="similarity">
    <text evidence="2">Belongs to the methyltransferase superfamily. Trimethylguanosine synthase family.</text>
</comment>
<protein>
    <recommendedName>
        <fullName evidence="1">Trimethylguanosine synthase</fullName>
    </recommendedName>
    <alternativeName>
        <fullName evidence="7">Cap-specific guanine-N(2) methyltransferase</fullName>
    </alternativeName>
</protein>
<reference evidence="9 10" key="1">
    <citation type="journal article" date="2020" name="G3 (Bethesda)">
        <title>Genetic Underpinnings of Host Manipulation by Ophiocordyceps as Revealed by Comparative Transcriptomics.</title>
        <authorList>
            <person name="Will I."/>
            <person name="Das B."/>
            <person name="Trinh T."/>
            <person name="Brachmann A."/>
            <person name="Ohm R.A."/>
            <person name="de Bekker C."/>
        </authorList>
    </citation>
    <scope>NUCLEOTIDE SEQUENCE [LARGE SCALE GENOMIC DNA]</scope>
    <source>
        <strain evidence="9 10">EC05</strain>
    </source>
</reference>